<evidence type="ECO:0000256" key="1">
    <source>
        <dbReference type="SAM" id="MobiDB-lite"/>
    </source>
</evidence>
<keyword evidence="3" id="KW-1185">Reference proteome</keyword>
<feature type="compositionally biased region" description="Pro residues" evidence="1">
    <location>
        <begin position="249"/>
        <end position="266"/>
    </location>
</feature>
<dbReference type="Proteomes" id="UP001209540">
    <property type="component" value="Unassembled WGS sequence"/>
</dbReference>
<feature type="compositionally biased region" description="Polar residues" evidence="1">
    <location>
        <begin position="211"/>
        <end position="220"/>
    </location>
</feature>
<dbReference type="EMBL" id="JAIXMP010000002">
    <property type="protein sequence ID" value="KAI9277193.1"/>
    <property type="molecule type" value="Genomic_DNA"/>
</dbReference>
<sequence length="658" mass="73442">MSHRSLQTNPPSSTTTSTSLGDYCLLHATAGHLYEPQAEDILCDENLLDLFRIIKQVLRKKRDPERLARLFFCVSYALGDHVKFHKPVHENKIIFDDRGFGAHAVRLPGTSSCCLKGMPREKLWPDTASMSSSSASSTSTSASPITKLLSVPYMTHQRQQAEAAAAEAAAAAAAAQTQQQTVPGTPTQQQNDPLMHPGGGGGPPPPAAPPSVTTTARSPLSSSDDTSTDAYTVRPYTNFRPLYPADAAPSPPTHPLHLPPPPPPTATPIVRRYDTPPKFTPLGNALEMSEGGEHGKEFVMEPKQRGFYYQDGRITREPVLLQRYAEHGILTHASLMRKRKRQTSDQPTDLMTPSPVVTKKPKIPHRHGEFEQRRDDIIGRMRSITITDLEQKAERLPEDYSLAIEQVAGLTPEAIASPERAAELLEPSLRILTNHSNMKPHLDNGMNQNGIYYNTDYFRLYLAFEQFQSTFAVLFPNEVVKMPQWGSEIFNNNSDFLASYASDRDRDRDRNANMKAYRSWIEPLLTETNWAAFRRNIVVGERMMQLTKVVGQGVLLMTKELSGSKLHLTFTNNEWDEFITGLSSGRWDQTIHWDVTPTTAHTNGTSRNNNGGITSLLVNELRQKFATIYWFHPEGLIMSTEGRRAAITAENNSNNNDK</sequence>
<feature type="region of interest" description="Disordered" evidence="1">
    <location>
        <begin position="172"/>
        <end position="266"/>
    </location>
</feature>
<reference evidence="2" key="1">
    <citation type="journal article" date="2022" name="IScience">
        <title>Evolution of zygomycete secretomes and the origins of terrestrial fungal ecologies.</title>
        <authorList>
            <person name="Chang Y."/>
            <person name="Wang Y."/>
            <person name="Mondo S."/>
            <person name="Ahrendt S."/>
            <person name="Andreopoulos W."/>
            <person name="Barry K."/>
            <person name="Beard J."/>
            <person name="Benny G.L."/>
            <person name="Blankenship S."/>
            <person name="Bonito G."/>
            <person name="Cuomo C."/>
            <person name="Desiro A."/>
            <person name="Gervers K.A."/>
            <person name="Hundley H."/>
            <person name="Kuo A."/>
            <person name="LaButti K."/>
            <person name="Lang B.F."/>
            <person name="Lipzen A."/>
            <person name="O'Donnell K."/>
            <person name="Pangilinan J."/>
            <person name="Reynolds N."/>
            <person name="Sandor L."/>
            <person name="Smith M.E."/>
            <person name="Tsang A."/>
            <person name="Grigoriev I.V."/>
            <person name="Stajich J.E."/>
            <person name="Spatafora J.W."/>
        </authorList>
    </citation>
    <scope>NUCLEOTIDE SEQUENCE</scope>
    <source>
        <strain evidence="2">RSA 2281</strain>
    </source>
</reference>
<organism evidence="2 3">
    <name type="scientific">Phascolomyces articulosus</name>
    <dbReference type="NCBI Taxonomy" id="60185"/>
    <lineage>
        <taxon>Eukaryota</taxon>
        <taxon>Fungi</taxon>
        <taxon>Fungi incertae sedis</taxon>
        <taxon>Mucoromycota</taxon>
        <taxon>Mucoromycotina</taxon>
        <taxon>Mucoromycetes</taxon>
        <taxon>Mucorales</taxon>
        <taxon>Lichtheimiaceae</taxon>
        <taxon>Phascolomyces</taxon>
    </lineage>
</organism>
<comment type="caution">
    <text evidence="2">The sequence shown here is derived from an EMBL/GenBank/DDBJ whole genome shotgun (WGS) entry which is preliminary data.</text>
</comment>
<protein>
    <submittedName>
        <fullName evidence="2">Uncharacterized protein</fullName>
    </submittedName>
</protein>
<proteinExistence type="predicted"/>
<feature type="region of interest" description="Disordered" evidence="1">
    <location>
        <begin position="336"/>
        <end position="362"/>
    </location>
</feature>
<gene>
    <name evidence="2" type="ORF">BDA99DRAFT_532270</name>
</gene>
<feature type="compositionally biased region" description="Polar residues" evidence="1">
    <location>
        <begin position="182"/>
        <end position="192"/>
    </location>
</feature>
<dbReference type="AlphaFoldDB" id="A0AAD5KB54"/>
<name>A0AAD5KB54_9FUNG</name>
<feature type="compositionally biased region" description="Low complexity" evidence="1">
    <location>
        <begin position="172"/>
        <end position="181"/>
    </location>
</feature>
<evidence type="ECO:0000313" key="2">
    <source>
        <dbReference type="EMBL" id="KAI9277193.1"/>
    </source>
</evidence>
<accession>A0AAD5KB54</accession>
<evidence type="ECO:0000313" key="3">
    <source>
        <dbReference type="Proteomes" id="UP001209540"/>
    </source>
</evidence>
<reference evidence="2" key="2">
    <citation type="submission" date="2023-02" db="EMBL/GenBank/DDBJ databases">
        <authorList>
            <consortium name="DOE Joint Genome Institute"/>
            <person name="Mondo S.J."/>
            <person name="Chang Y."/>
            <person name="Wang Y."/>
            <person name="Ahrendt S."/>
            <person name="Andreopoulos W."/>
            <person name="Barry K."/>
            <person name="Beard J."/>
            <person name="Benny G.L."/>
            <person name="Blankenship S."/>
            <person name="Bonito G."/>
            <person name="Cuomo C."/>
            <person name="Desiro A."/>
            <person name="Gervers K.A."/>
            <person name="Hundley H."/>
            <person name="Kuo A."/>
            <person name="LaButti K."/>
            <person name="Lang B.F."/>
            <person name="Lipzen A."/>
            <person name="O'Donnell K."/>
            <person name="Pangilinan J."/>
            <person name="Reynolds N."/>
            <person name="Sandor L."/>
            <person name="Smith M.W."/>
            <person name="Tsang A."/>
            <person name="Grigoriev I.V."/>
            <person name="Stajich J.E."/>
            <person name="Spatafora J.W."/>
        </authorList>
    </citation>
    <scope>NUCLEOTIDE SEQUENCE</scope>
    <source>
        <strain evidence="2">RSA 2281</strain>
    </source>
</reference>